<evidence type="ECO:0000313" key="1">
    <source>
        <dbReference type="EMBL" id="URI06460.1"/>
    </source>
</evidence>
<keyword evidence="2" id="KW-1185">Reference proteome</keyword>
<sequence length="79" mass="8801">MPILLTANPCISVCKIDDEGVCTGCGRSRAEIKGWKAMAPEARHDINMRLLATQAKPVRKRLIKTLRKDIGKDIGKDKR</sequence>
<evidence type="ECO:0000313" key="2">
    <source>
        <dbReference type="Proteomes" id="UP001056201"/>
    </source>
</evidence>
<dbReference type="Pfam" id="PF06945">
    <property type="entry name" value="DUF1289"/>
    <property type="match status" value="1"/>
</dbReference>
<dbReference type="EMBL" id="CP097635">
    <property type="protein sequence ID" value="URI06460.1"/>
    <property type="molecule type" value="Genomic_DNA"/>
</dbReference>
<dbReference type="InterPro" id="IPR010710">
    <property type="entry name" value="DUF1289"/>
</dbReference>
<reference evidence="1" key="1">
    <citation type="submission" date="2022-05" db="EMBL/GenBank/DDBJ databases">
        <title>An RpoN-dependent PEP-CTERM gene is involved in floc formation of an Aquincola tertiaricarbonis strain.</title>
        <authorList>
            <person name="Qiu D."/>
            <person name="Xia M."/>
        </authorList>
    </citation>
    <scope>NUCLEOTIDE SEQUENCE</scope>
    <source>
        <strain evidence="1">RN12</strain>
    </source>
</reference>
<name>A0ABY4S1J8_AQUTE</name>
<dbReference type="Proteomes" id="UP001056201">
    <property type="component" value="Chromosome 1"/>
</dbReference>
<dbReference type="PANTHER" id="PTHR35175">
    <property type="entry name" value="DUF1289 DOMAIN-CONTAINING PROTEIN"/>
    <property type="match status" value="1"/>
</dbReference>
<organism evidence="1 2">
    <name type="scientific">Aquincola tertiaricarbonis</name>
    <dbReference type="NCBI Taxonomy" id="391953"/>
    <lineage>
        <taxon>Bacteria</taxon>
        <taxon>Pseudomonadati</taxon>
        <taxon>Pseudomonadota</taxon>
        <taxon>Betaproteobacteria</taxon>
        <taxon>Burkholderiales</taxon>
        <taxon>Sphaerotilaceae</taxon>
        <taxon>Aquincola</taxon>
    </lineage>
</organism>
<dbReference type="PANTHER" id="PTHR35175:SF2">
    <property type="entry name" value="DUF1289 DOMAIN-CONTAINING PROTEIN"/>
    <property type="match status" value="1"/>
</dbReference>
<gene>
    <name evidence="1" type="ORF">MW290_11125</name>
</gene>
<accession>A0ABY4S1J8</accession>
<dbReference type="RefSeq" id="WP_250194723.1">
    <property type="nucleotide sequence ID" value="NZ_CP097635.1"/>
</dbReference>
<proteinExistence type="predicted"/>
<protein>
    <submittedName>
        <fullName evidence="1">DUF1289 domain-containing protein</fullName>
    </submittedName>
</protein>